<reference evidence="7" key="1">
    <citation type="submission" date="2020-05" db="UniProtKB">
        <authorList>
            <consortium name="EnsemblMetazoa"/>
        </authorList>
    </citation>
    <scope>IDENTIFICATION</scope>
    <source>
        <strain evidence="7">BB02</strain>
    </source>
</reference>
<feature type="transmembrane region" description="Helical" evidence="5">
    <location>
        <begin position="108"/>
        <end position="130"/>
    </location>
</feature>
<dbReference type="SUPFAM" id="SSF81321">
    <property type="entry name" value="Family A G protein-coupled receptor-like"/>
    <property type="match status" value="1"/>
</dbReference>
<evidence type="ECO:0000313" key="8">
    <source>
        <dbReference type="Proteomes" id="UP000076420"/>
    </source>
</evidence>
<evidence type="ECO:0000256" key="3">
    <source>
        <dbReference type="ARBA" id="ARBA00022989"/>
    </source>
</evidence>
<dbReference type="GO" id="GO:0016020">
    <property type="term" value="C:membrane"/>
    <property type="evidence" value="ECO:0007669"/>
    <property type="project" value="UniProtKB-SubCell"/>
</dbReference>
<feature type="transmembrane region" description="Helical" evidence="5">
    <location>
        <begin position="150"/>
        <end position="171"/>
    </location>
</feature>
<dbReference type="Pfam" id="PF00001">
    <property type="entry name" value="7tm_1"/>
    <property type="match status" value="1"/>
</dbReference>
<dbReference type="RefSeq" id="XP_013094513.2">
    <property type="nucleotide sequence ID" value="XM_013239059.2"/>
</dbReference>
<feature type="transmembrane region" description="Helical" evidence="5">
    <location>
        <begin position="301"/>
        <end position="320"/>
    </location>
</feature>
<sequence>MLNLTSSSVVPFDCMASCISSPMLYTITTVNYFFFSGAVGFLGVVVNVIKVIIFFKIGFKDTTNISFFSLSVADTGVVLMLLGFSVVYNPGVIQAVTYFEVVDSVGYISFGWPYAGCSRVASMMTAVITVERFMCVSLPLKVRTIITPKVSIVTSFTVFCVVMATVVPAFLASRLGPAYNARVNKTTLGLIHPPMAASLEGFTLMAMVVFQLLAFGVVTACTFALIRSFTRTVQWRKQVSNSSSSLTGRDKKLVKMVIFISFSFIVFSIPGVVITFMMIFIKEFKMTGLYKNLFVTLFSSFYPMDGLNSLVNFFIFLYMSSKFRNIFMSMFHLRLVFGTNIQSEGIAKAQKGDYHSENEKDIMI</sequence>
<protein>
    <recommendedName>
        <fullName evidence="6">G-protein coupled receptors family 1 profile domain-containing protein</fullName>
    </recommendedName>
</protein>
<dbReference type="PANTHER" id="PTHR46641">
    <property type="entry name" value="FMRFAMIDE RECEPTOR-RELATED"/>
    <property type="match status" value="1"/>
</dbReference>
<dbReference type="Proteomes" id="UP000076420">
    <property type="component" value="Unassembled WGS sequence"/>
</dbReference>
<name>A0A2C9LWV7_BIOGL</name>
<comment type="subcellular location">
    <subcellularLocation>
        <location evidence="1">Membrane</location>
    </subcellularLocation>
</comment>
<proteinExistence type="predicted"/>
<dbReference type="PRINTS" id="PR00237">
    <property type="entry name" value="GPCRRHODOPSN"/>
</dbReference>
<feature type="transmembrane region" description="Helical" evidence="5">
    <location>
        <begin position="202"/>
        <end position="226"/>
    </location>
</feature>
<gene>
    <name evidence="7" type="primary">106078238</name>
</gene>
<evidence type="ECO:0000259" key="6">
    <source>
        <dbReference type="PROSITE" id="PS50262"/>
    </source>
</evidence>
<feature type="transmembrane region" description="Helical" evidence="5">
    <location>
        <begin position="256"/>
        <end position="281"/>
    </location>
</feature>
<keyword evidence="3 5" id="KW-1133">Transmembrane helix</keyword>
<dbReference type="VEuPathDB" id="VectorBase:BGLAX_040380"/>
<dbReference type="STRING" id="6526.A0A2C9LWV7"/>
<feature type="transmembrane region" description="Helical" evidence="5">
    <location>
        <begin position="32"/>
        <end position="55"/>
    </location>
</feature>
<dbReference type="InterPro" id="IPR052954">
    <property type="entry name" value="GPCR-Ligand_Int"/>
</dbReference>
<evidence type="ECO:0000256" key="5">
    <source>
        <dbReference type="SAM" id="Phobius"/>
    </source>
</evidence>
<dbReference type="EnsemblMetazoa" id="BGLB035883-RA">
    <property type="protein sequence ID" value="BGLB035883-PA"/>
    <property type="gene ID" value="BGLB035883"/>
</dbReference>
<dbReference type="PANTHER" id="PTHR46641:SF2">
    <property type="entry name" value="FMRFAMIDE RECEPTOR"/>
    <property type="match status" value="1"/>
</dbReference>
<evidence type="ECO:0000256" key="4">
    <source>
        <dbReference type="ARBA" id="ARBA00023136"/>
    </source>
</evidence>
<dbReference type="InterPro" id="IPR017452">
    <property type="entry name" value="GPCR_Rhodpsn_7TM"/>
</dbReference>
<dbReference type="KEGG" id="bgt:106078238"/>
<feature type="transmembrane region" description="Helical" evidence="5">
    <location>
        <begin position="67"/>
        <end position="88"/>
    </location>
</feature>
<dbReference type="OrthoDB" id="6115891at2759"/>
<dbReference type="Gene3D" id="1.20.1070.10">
    <property type="entry name" value="Rhodopsin 7-helix transmembrane proteins"/>
    <property type="match status" value="1"/>
</dbReference>
<organism evidence="7 8">
    <name type="scientific">Biomphalaria glabrata</name>
    <name type="common">Bloodfluke planorb</name>
    <name type="synonym">Freshwater snail</name>
    <dbReference type="NCBI Taxonomy" id="6526"/>
    <lineage>
        <taxon>Eukaryota</taxon>
        <taxon>Metazoa</taxon>
        <taxon>Spiralia</taxon>
        <taxon>Lophotrochozoa</taxon>
        <taxon>Mollusca</taxon>
        <taxon>Gastropoda</taxon>
        <taxon>Heterobranchia</taxon>
        <taxon>Euthyneura</taxon>
        <taxon>Panpulmonata</taxon>
        <taxon>Hygrophila</taxon>
        <taxon>Lymnaeoidea</taxon>
        <taxon>Planorbidae</taxon>
        <taxon>Biomphalaria</taxon>
    </lineage>
</organism>
<evidence type="ECO:0000256" key="2">
    <source>
        <dbReference type="ARBA" id="ARBA00022692"/>
    </source>
</evidence>
<evidence type="ECO:0000313" key="7">
    <source>
        <dbReference type="EnsemblMetazoa" id="BGLB035883-PA"/>
    </source>
</evidence>
<dbReference type="AlphaFoldDB" id="A0A2C9LWV7"/>
<dbReference type="InterPro" id="IPR000276">
    <property type="entry name" value="GPCR_Rhodpsn"/>
</dbReference>
<evidence type="ECO:0000256" key="1">
    <source>
        <dbReference type="ARBA" id="ARBA00004370"/>
    </source>
</evidence>
<dbReference type="PROSITE" id="PS50262">
    <property type="entry name" value="G_PROTEIN_RECEP_F1_2"/>
    <property type="match status" value="1"/>
</dbReference>
<keyword evidence="4 5" id="KW-0472">Membrane</keyword>
<dbReference type="VEuPathDB" id="VectorBase:BGLB035883"/>
<keyword evidence="2 5" id="KW-0812">Transmembrane</keyword>
<feature type="domain" description="G-protein coupled receptors family 1 profile" evidence="6">
    <location>
        <begin position="46"/>
        <end position="316"/>
    </location>
</feature>
<accession>A0A2C9LWV7</accession>
<dbReference type="GO" id="GO:0004930">
    <property type="term" value="F:G protein-coupled receptor activity"/>
    <property type="evidence" value="ECO:0007669"/>
    <property type="project" value="InterPro"/>
</dbReference>